<evidence type="ECO:0000313" key="5">
    <source>
        <dbReference type="Proteomes" id="UP000016933"/>
    </source>
</evidence>
<dbReference type="HOGENOM" id="CLU_042941_2_3_1"/>
<reference evidence="5" key="1">
    <citation type="journal article" date="2012" name="PLoS Genet.">
        <title>The genomes of the fungal plant pathogens Cladosporium fulvum and Dothistroma septosporum reveal adaptation to different hosts and lifestyles but also signatures of common ancestry.</title>
        <authorList>
            <person name="de Wit P.J.G.M."/>
            <person name="van der Burgt A."/>
            <person name="Oekmen B."/>
            <person name="Stergiopoulos I."/>
            <person name="Abd-Elsalam K.A."/>
            <person name="Aerts A.L."/>
            <person name="Bahkali A.H."/>
            <person name="Beenen H.G."/>
            <person name="Chettri P."/>
            <person name="Cox M.P."/>
            <person name="Datema E."/>
            <person name="de Vries R.P."/>
            <person name="Dhillon B."/>
            <person name="Ganley A.R."/>
            <person name="Griffiths S.A."/>
            <person name="Guo Y."/>
            <person name="Hamelin R.C."/>
            <person name="Henrissat B."/>
            <person name="Kabir M.S."/>
            <person name="Jashni M.K."/>
            <person name="Kema G."/>
            <person name="Klaubauf S."/>
            <person name="Lapidus A."/>
            <person name="Levasseur A."/>
            <person name="Lindquist E."/>
            <person name="Mehrabi R."/>
            <person name="Ohm R.A."/>
            <person name="Owen T.J."/>
            <person name="Salamov A."/>
            <person name="Schwelm A."/>
            <person name="Schijlen E."/>
            <person name="Sun H."/>
            <person name="van den Burg H.A."/>
            <person name="van Ham R.C.H.J."/>
            <person name="Zhang S."/>
            <person name="Goodwin S.B."/>
            <person name="Grigoriev I.V."/>
            <person name="Collemare J."/>
            <person name="Bradshaw R.E."/>
        </authorList>
    </citation>
    <scope>NUCLEOTIDE SEQUENCE [LARGE SCALE GENOMIC DNA]</scope>
    <source>
        <strain evidence="5">NZE10 / CBS 128990</strain>
    </source>
</reference>
<protein>
    <recommendedName>
        <fullName evidence="6">Tyrosinase copper-binding domain-containing protein</fullName>
    </recommendedName>
</protein>
<dbReference type="GO" id="GO:0043386">
    <property type="term" value="P:mycotoxin biosynthetic process"/>
    <property type="evidence" value="ECO:0007669"/>
    <property type="project" value="InterPro"/>
</dbReference>
<comment type="pathway">
    <text evidence="1">Mycotoxin biosynthesis.</text>
</comment>
<evidence type="ECO:0008006" key="6">
    <source>
        <dbReference type="Google" id="ProtNLM"/>
    </source>
</evidence>
<reference evidence="4 5" key="2">
    <citation type="journal article" date="2012" name="PLoS Pathog.">
        <title>Diverse lifestyles and strategies of plant pathogenesis encoded in the genomes of eighteen Dothideomycetes fungi.</title>
        <authorList>
            <person name="Ohm R.A."/>
            <person name="Feau N."/>
            <person name="Henrissat B."/>
            <person name="Schoch C.L."/>
            <person name="Horwitz B.A."/>
            <person name="Barry K.W."/>
            <person name="Condon B.J."/>
            <person name="Copeland A.C."/>
            <person name="Dhillon B."/>
            <person name="Glaser F."/>
            <person name="Hesse C.N."/>
            <person name="Kosti I."/>
            <person name="LaButti K."/>
            <person name="Lindquist E.A."/>
            <person name="Lucas S."/>
            <person name="Salamov A.A."/>
            <person name="Bradshaw R.E."/>
            <person name="Ciuffetti L."/>
            <person name="Hamelin R.C."/>
            <person name="Kema G.H.J."/>
            <person name="Lawrence C."/>
            <person name="Scott J.A."/>
            <person name="Spatafora J.W."/>
            <person name="Turgeon B.G."/>
            <person name="de Wit P.J.G.M."/>
            <person name="Zhong S."/>
            <person name="Goodwin S.B."/>
            <person name="Grigoriev I.V."/>
        </authorList>
    </citation>
    <scope>NUCLEOTIDE SEQUENCE [LARGE SCALE GENOMIC DNA]</scope>
    <source>
        <strain evidence="5">NZE10 / CBS 128990</strain>
    </source>
</reference>
<dbReference type="PANTHER" id="PTHR33365">
    <property type="entry name" value="YALI0B05434P"/>
    <property type="match status" value="1"/>
</dbReference>
<gene>
    <name evidence="4" type="ORF">DOTSEDRAFT_41548</name>
</gene>
<dbReference type="eggNOG" id="ENOG502SJ2Y">
    <property type="taxonomic scope" value="Eukaryota"/>
</dbReference>
<dbReference type="Proteomes" id="UP000016933">
    <property type="component" value="Unassembled WGS sequence"/>
</dbReference>
<name>N1PVR2_DOTSN</name>
<dbReference type="AlphaFoldDB" id="N1PVR2"/>
<proteinExistence type="inferred from homology"/>
<dbReference type="STRING" id="675120.N1PVR2"/>
<keyword evidence="3" id="KW-0732">Signal</keyword>
<dbReference type="OrthoDB" id="3687641at2759"/>
<dbReference type="EMBL" id="KB446536">
    <property type="protein sequence ID" value="EME47023.1"/>
    <property type="molecule type" value="Genomic_DNA"/>
</dbReference>
<evidence type="ECO:0000256" key="3">
    <source>
        <dbReference type="SAM" id="SignalP"/>
    </source>
</evidence>
<feature type="signal peptide" evidence="3">
    <location>
        <begin position="1"/>
        <end position="18"/>
    </location>
</feature>
<keyword evidence="5" id="KW-1185">Reference proteome</keyword>
<dbReference type="InterPro" id="IPR021765">
    <property type="entry name" value="UstYa-like"/>
</dbReference>
<dbReference type="OMA" id="DMFHTLH"/>
<dbReference type="Pfam" id="PF11807">
    <property type="entry name" value="UstYa"/>
    <property type="match status" value="1"/>
</dbReference>
<dbReference type="PANTHER" id="PTHR33365:SF4">
    <property type="entry name" value="CYCLOCHLOROTINE BIOSYNTHESIS PROTEIN O"/>
    <property type="match status" value="1"/>
</dbReference>
<evidence type="ECO:0000256" key="1">
    <source>
        <dbReference type="ARBA" id="ARBA00004685"/>
    </source>
</evidence>
<accession>N1PVR2</accession>
<organism evidence="4 5">
    <name type="scientific">Dothistroma septosporum (strain NZE10 / CBS 128990)</name>
    <name type="common">Red band needle blight fungus</name>
    <name type="synonym">Mycosphaerella pini</name>
    <dbReference type="NCBI Taxonomy" id="675120"/>
    <lineage>
        <taxon>Eukaryota</taxon>
        <taxon>Fungi</taxon>
        <taxon>Dikarya</taxon>
        <taxon>Ascomycota</taxon>
        <taxon>Pezizomycotina</taxon>
        <taxon>Dothideomycetes</taxon>
        <taxon>Dothideomycetidae</taxon>
        <taxon>Mycosphaerellales</taxon>
        <taxon>Mycosphaerellaceae</taxon>
        <taxon>Dothistroma</taxon>
    </lineage>
</organism>
<evidence type="ECO:0000313" key="4">
    <source>
        <dbReference type="EMBL" id="EME47023.1"/>
    </source>
</evidence>
<evidence type="ECO:0000256" key="2">
    <source>
        <dbReference type="ARBA" id="ARBA00035112"/>
    </source>
</evidence>
<sequence>MNLLLLVIFTILNVAAWSHSGLAIWRTDFEDARKAVQYEERKFTGQLTYDEAERRGMRLRDTEVEYVGPPSTKIEQAWKELLRDELPTMTKAEAAPFGDGLRPLPDDGEYHFEPDMFHSLHCLNTIRMELIPVLYNTTTPRYTYRKNRIAELIKDSHWGVTHVEHCLDKLRQAIMCHGDLTPSPMYSWPDFPLQFGVSGTHTCRKFEPIRKWMDQRGANGKSLLSE</sequence>
<comment type="similarity">
    <text evidence="2">Belongs to the ustYa family.</text>
</comment>
<feature type="chain" id="PRO_5004110192" description="Tyrosinase copper-binding domain-containing protein" evidence="3">
    <location>
        <begin position="19"/>
        <end position="226"/>
    </location>
</feature>